<dbReference type="InterPro" id="IPR032710">
    <property type="entry name" value="NTF2-like_dom_sf"/>
</dbReference>
<organism evidence="1 2">
    <name type="scientific">Pelomonas margarita</name>
    <dbReference type="NCBI Taxonomy" id="3299031"/>
    <lineage>
        <taxon>Bacteria</taxon>
        <taxon>Pseudomonadati</taxon>
        <taxon>Pseudomonadota</taxon>
        <taxon>Betaproteobacteria</taxon>
        <taxon>Burkholderiales</taxon>
        <taxon>Sphaerotilaceae</taxon>
        <taxon>Roseateles</taxon>
    </lineage>
</organism>
<protein>
    <submittedName>
        <fullName evidence="1">Ester cyclase</fullName>
    </submittedName>
</protein>
<dbReference type="EMBL" id="JBIGHW010000014">
    <property type="protein sequence ID" value="MFG6442996.1"/>
    <property type="molecule type" value="Genomic_DNA"/>
</dbReference>
<gene>
    <name evidence="1" type="ORF">ACG0Z3_20085</name>
</gene>
<evidence type="ECO:0000313" key="1">
    <source>
        <dbReference type="EMBL" id="MFG6442996.1"/>
    </source>
</evidence>
<dbReference type="Proteomes" id="UP001606301">
    <property type="component" value="Unassembled WGS sequence"/>
</dbReference>
<dbReference type="RefSeq" id="WP_394400918.1">
    <property type="nucleotide sequence ID" value="NZ_JBIGHW010000014.1"/>
</dbReference>
<dbReference type="PANTHER" id="PTHR38436">
    <property type="entry name" value="POLYKETIDE CYCLASE SNOAL-LIKE DOMAIN"/>
    <property type="match status" value="1"/>
</dbReference>
<comment type="caution">
    <text evidence="1">The sequence shown here is derived from an EMBL/GenBank/DDBJ whole genome shotgun (WGS) entry which is preliminary data.</text>
</comment>
<evidence type="ECO:0000313" key="2">
    <source>
        <dbReference type="Proteomes" id="UP001606301"/>
    </source>
</evidence>
<sequence>MPTTWPAHICQTNHAVLEQGRHEAIADFFAPGYVAHVSGQTSKGHDAVSGVINALRRAVPELTVNVEILVEGEDRIAWLRTCRGTQSGPFKGFPASGKTLVWHDMVVSRFENGLIAEEWVVTDLAERLLLARKG</sequence>
<dbReference type="Gene3D" id="3.10.450.50">
    <property type="match status" value="1"/>
</dbReference>
<proteinExistence type="predicted"/>
<dbReference type="SUPFAM" id="SSF54427">
    <property type="entry name" value="NTF2-like"/>
    <property type="match status" value="1"/>
</dbReference>
<dbReference type="PANTHER" id="PTHR38436:SF1">
    <property type="entry name" value="ESTER CYCLASE"/>
    <property type="match status" value="1"/>
</dbReference>
<keyword evidence="2" id="KW-1185">Reference proteome</keyword>
<dbReference type="InterPro" id="IPR009959">
    <property type="entry name" value="Cyclase_SnoaL-like"/>
</dbReference>
<reference evidence="1 2" key="1">
    <citation type="submission" date="2024-08" db="EMBL/GenBank/DDBJ databases">
        <authorList>
            <person name="Lu H."/>
        </authorList>
    </citation>
    <scope>NUCLEOTIDE SEQUENCE [LARGE SCALE GENOMIC DNA]</scope>
    <source>
        <strain evidence="1 2">LKC17W</strain>
    </source>
</reference>
<dbReference type="Pfam" id="PF07366">
    <property type="entry name" value="SnoaL"/>
    <property type="match status" value="1"/>
</dbReference>
<name>A0ABW7FNU2_9BURK</name>
<accession>A0ABW7FNU2</accession>